<proteinExistence type="predicted"/>
<dbReference type="SUPFAM" id="SSF102114">
    <property type="entry name" value="Radical SAM enzymes"/>
    <property type="match status" value="1"/>
</dbReference>
<dbReference type="InterPro" id="IPR034474">
    <property type="entry name" value="Methyltransferase_Class_D"/>
</dbReference>
<dbReference type="AlphaFoldDB" id="A0A133VA72"/>
<dbReference type="PANTHER" id="PTHR43306:SF1">
    <property type="entry name" value="7,8-DIHYDRO-6-HYDROXYMETHYLPTERIN DIMETHYLTRANSFERASE"/>
    <property type="match status" value="1"/>
</dbReference>
<dbReference type="InterPro" id="IPR058240">
    <property type="entry name" value="rSAM_sf"/>
</dbReference>
<dbReference type="EMBL" id="LHXZ01000019">
    <property type="protein sequence ID" value="KXB03315.1"/>
    <property type="molecule type" value="Genomic_DNA"/>
</dbReference>
<reference evidence="1 2" key="1">
    <citation type="journal article" date="2016" name="Sci. Rep.">
        <title>Metabolic traits of an uncultured archaeal lineage -MSBL1- from brine pools of the Red Sea.</title>
        <authorList>
            <person name="Mwirichia R."/>
            <person name="Alam I."/>
            <person name="Rashid M."/>
            <person name="Vinu M."/>
            <person name="Ba-Alawi W."/>
            <person name="Anthony Kamau A."/>
            <person name="Kamanda Ngugi D."/>
            <person name="Goker M."/>
            <person name="Klenk H.P."/>
            <person name="Bajic V."/>
            <person name="Stingl U."/>
        </authorList>
    </citation>
    <scope>NUCLEOTIDE SEQUENCE [LARGE SCALE GENOMIC DNA]</scope>
    <source>
        <strain evidence="1">SCGC-AAA261F19</strain>
    </source>
</reference>
<evidence type="ECO:0008006" key="3">
    <source>
        <dbReference type="Google" id="ProtNLM"/>
    </source>
</evidence>
<evidence type="ECO:0000313" key="1">
    <source>
        <dbReference type="EMBL" id="KXB03315.1"/>
    </source>
</evidence>
<protein>
    <recommendedName>
        <fullName evidence="3">Radical SAM protein</fullName>
    </recommendedName>
</protein>
<name>A0A133VA72_9EURY</name>
<organism evidence="1 2">
    <name type="scientific">candidate division MSBL1 archaeon SCGC-AAA261F19</name>
    <dbReference type="NCBI Taxonomy" id="1698275"/>
    <lineage>
        <taxon>Archaea</taxon>
        <taxon>Methanobacteriati</taxon>
        <taxon>Methanobacteriota</taxon>
        <taxon>candidate division MSBL1</taxon>
    </lineage>
</organism>
<dbReference type="Proteomes" id="UP000070565">
    <property type="component" value="Unassembled WGS sequence"/>
</dbReference>
<gene>
    <name evidence="1" type="ORF">AKJ45_01875</name>
</gene>
<feature type="non-terminal residue" evidence="1">
    <location>
        <position position="1"/>
    </location>
</feature>
<sequence length="324" mass="36840">ESKEYCRKLRESGVNTIYMSFDGMTRKSDPWVEQHIRAVKNMRKANLATVLVPTVIKDVNLDELGDIINYAKENIDIIRGVNFQPVSFTGRITNTTAEDREGKRVDYATMIERIEEDLDGQIKKEDWYPVPFVHPISKLVENLKGERQVEFTAHPQCGGATYVFIENGELVPITRFLDVEGLMKLVDKLSVEGGMLKRAKIGISLMRNTSKYIDEEKAPEGLDIKSLVSRAIINGNYDSLGEFHNKSLFLGAMWFQDAWNLNLDRLDKCVIHYSTPEGVVPFCTYNGLNVGQEIRRKHSVPVEVWEKKTGRKLKDDLWGGGPIS</sequence>
<keyword evidence="2" id="KW-1185">Reference proteome</keyword>
<dbReference type="PATRIC" id="fig|1698275.3.peg.188"/>
<dbReference type="InterPro" id="IPR013785">
    <property type="entry name" value="Aldolase_TIM"/>
</dbReference>
<dbReference type="Gene3D" id="3.20.20.70">
    <property type="entry name" value="Aldolase class I"/>
    <property type="match status" value="1"/>
</dbReference>
<accession>A0A133VA72</accession>
<dbReference type="PANTHER" id="PTHR43306">
    <property type="entry name" value="7,8-DIHYDRO-6-HYDROXYMETHYLPTERIN DIMETHYLTRANSFERASE"/>
    <property type="match status" value="1"/>
</dbReference>
<evidence type="ECO:0000313" key="2">
    <source>
        <dbReference type="Proteomes" id="UP000070565"/>
    </source>
</evidence>
<comment type="caution">
    <text evidence="1">The sequence shown here is derived from an EMBL/GenBank/DDBJ whole genome shotgun (WGS) entry which is preliminary data.</text>
</comment>